<gene>
    <name evidence="2" type="ORF">UFOPK3770_01062</name>
</gene>
<proteinExistence type="predicted"/>
<dbReference type="Pfam" id="PF19516">
    <property type="entry name" value="DUF6049"/>
    <property type="match status" value="1"/>
</dbReference>
<evidence type="ECO:0000256" key="1">
    <source>
        <dbReference type="SAM" id="Phobius"/>
    </source>
</evidence>
<dbReference type="EMBL" id="CAESAJ010000133">
    <property type="protein sequence ID" value="CAB4342231.1"/>
    <property type="molecule type" value="Genomic_DNA"/>
</dbReference>
<sequence length="188" mass="19525">MFPNASISTQLRNAAYLATSHNWASSSAAEAALTAAALYAREVTSGVSVETSSKFTIAGQQAELPLTIVNSASQPVKVGVIIAADNASRLQTQPSGIVTVPSNQRVTVSVPVTLIGAGSVTANVSLITVSGASVGKSSRITINSTAYQDFARNLVYGAFVALILLASNNYRVRRRQLRSVQVSDRAGG</sequence>
<protein>
    <submittedName>
        <fullName evidence="2">Unannotated protein</fullName>
    </submittedName>
</protein>
<reference evidence="2" key="1">
    <citation type="submission" date="2020-05" db="EMBL/GenBank/DDBJ databases">
        <authorList>
            <person name="Chiriac C."/>
            <person name="Salcher M."/>
            <person name="Ghai R."/>
            <person name="Kavagutti S V."/>
        </authorList>
    </citation>
    <scope>NUCLEOTIDE SEQUENCE</scope>
</reference>
<name>A0A6J5ZHY0_9ZZZZ</name>
<keyword evidence="1" id="KW-0812">Transmembrane</keyword>
<accession>A0A6J5ZHY0</accession>
<evidence type="ECO:0000313" key="2">
    <source>
        <dbReference type="EMBL" id="CAB4342231.1"/>
    </source>
</evidence>
<keyword evidence="1" id="KW-0472">Membrane</keyword>
<organism evidence="2">
    <name type="scientific">freshwater metagenome</name>
    <dbReference type="NCBI Taxonomy" id="449393"/>
    <lineage>
        <taxon>unclassified sequences</taxon>
        <taxon>metagenomes</taxon>
        <taxon>ecological metagenomes</taxon>
    </lineage>
</organism>
<dbReference type="InterPro" id="IPR046112">
    <property type="entry name" value="DUF6049"/>
</dbReference>
<keyword evidence="1" id="KW-1133">Transmembrane helix</keyword>
<dbReference type="AlphaFoldDB" id="A0A6J5ZHY0"/>
<feature type="transmembrane region" description="Helical" evidence="1">
    <location>
        <begin position="150"/>
        <end position="170"/>
    </location>
</feature>